<evidence type="ECO:0000256" key="1">
    <source>
        <dbReference type="ARBA" id="ARBA00022722"/>
    </source>
</evidence>
<comment type="caution">
    <text evidence="5">The sequence shown here is derived from an EMBL/GenBank/DDBJ whole genome shotgun (WGS) entry which is preliminary data.</text>
</comment>
<accession>A0ABP7W6F1</accession>
<evidence type="ECO:0000256" key="2">
    <source>
        <dbReference type="ARBA" id="ARBA00022801"/>
    </source>
</evidence>
<keyword evidence="6" id="KW-1185">Reference proteome</keyword>
<dbReference type="PANTHER" id="PTHR23044">
    <property type="entry name" value="3'-5' EXONUCLEASE ERI1-RELATED"/>
    <property type="match status" value="1"/>
</dbReference>
<dbReference type="InterPro" id="IPR012337">
    <property type="entry name" value="RNaseH-like_sf"/>
</dbReference>
<proteinExistence type="predicted"/>
<dbReference type="InterPro" id="IPR051274">
    <property type="entry name" value="3-5_Exoribonuclease"/>
</dbReference>
<dbReference type="InterPro" id="IPR036397">
    <property type="entry name" value="RNaseH_sf"/>
</dbReference>
<dbReference type="InterPro" id="IPR047201">
    <property type="entry name" value="ERI-1_3'hExo-like"/>
</dbReference>
<name>A0ABP7W6F1_9GAMM</name>
<dbReference type="PANTHER" id="PTHR23044:SF61">
    <property type="entry name" value="3'-5' EXORIBONUCLEASE 1-RELATED"/>
    <property type="match status" value="1"/>
</dbReference>
<feature type="domain" description="Exonuclease" evidence="4">
    <location>
        <begin position="3"/>
        <end position="184"/>
    </location>
</feature>
<evidence type="ECO:0000259" key="4">
    <source>
        <dbReference type="SMART" id="SM00479"/>
    </source>
</evidence>
<dbReference type="InterPro" id="IPR013520">
    <property type="entry name" value="Ribonucl_H"/>
</dbReference>
<keyword evidence="2" id="KW-0378">Hydrolase</keyword>
<dbReference type="RefSeq" id="WP_344931598.1">
    <property type="nucleotide sequence ID" value="NZ_BAABDM010000001.1"/>
</dbReference>
<dbReference type="Proteomes" id="UP001500392">
    <property type="component" value="Unassembled WGS sequence"/>
</dbReference>
<dbReference type="GO" id="GO:0004527">
    <property type="term" value="F:exonuclease activity"/>
    <property type="evidence" value="ECO:0007669"/>
    <property type="project" value="UniProtKB-KW"/>
</dbReference>
<keyword evidence="3 5" id="KW-0269">Exonuclease</keyword>
<dbReference type="Pfam" id="PF00929">
    <property type="entry name" value="RNase_T"/>
    <property type="match status" value="1"/>
</dbReference>
<keyword evidence="1" id="KW-0540">Nuclease</keyword>
<dbReference type="SMART" id="SM00479">
    <property type="entry name" value="EXOIII"/>
    <property type="match status" value="1"/>
</dbReference>
<evidence type="ECO:0000256" key="3">
    <source>
        <dbReference type="ARBA" id="ARBA00022839"/>
    </source>
</evidence>
<protein>
    <submittedName>
        <fullName evidence="5">Exonuclease domain-containing protein</fullName>
    </submittedName>
</protein>
<gene>
    <name evidence="5" type="ORF">GCM10022414_00460</name>
</gene>
<reference evidence="6" key="1">
    <citation type="journal article" date="2019" name="Int. J. Syst. Evol. Microbiol.">
        <title>The Global Catalogue of Microorganisms (GCM) 10K type strain sequencing project: providing services to taxonomists for standard genome sequencing and annotation.</title>
        <authorList>
            <consortium name="The Broad Institute Genomics Platform"/>
            <consortium name="The Broad Institute Genome Sequencing Center for Infectious Disease"/>
            <person name="Wu L."/>
            <person name="Ma J."/>
        </authorList>
    </citation>
    <scope>NUCLEOTIDE SEQUENCE [LARGE SCALE GENOMIC DNA]</scope>
    <source>
        <strain evidence="6">JCM 17304</strain>
    </source>
</reference>
<dbReference type="Gene3D" id="3.30.420.10">
    <property type="entry name" value="Ribonuclease H-like superfamily/Ribonuclease H"/>
    <property type="match status" value="1"/>
</dbReference>
<dbReference type="SUPFAM" id="SSF53098">
    <property type="entry name" value="Ribonuclease H-like"/>
    <property type="match status" value="1"/>
</dbReference>
<evidence type="ECO:0000313" key="6">
    <source>
        <dbReference type="Proteomes" id="UP001500392"/>
    </source>
</evidence>
<organism evidence="5 6">
    <name type="scientific">Zhongshania borealis</name>
    <dbReference type="NCBI Taxonomy" id="889488"/>
    <lineage>
        <taxon>Bacteria</taxon>
        <taxon>Pseudomonadati</taxon>
        <taxon>Pseudomonadota</taxon>
        <taxon>Gammaproteobacteria</taxon>
        <taxon>Cellvibrionales</taxon>
        <taxon>Spongiibacteraceae</taxon>
        <taxon>Zhongshania</taxon>
    </lineage>
</organism>
<evidence type="ECO:0000313" key="5">
    <source>
        <dbReference type="EMBL" id="GAA4081989.1"/>
    </source>
</evidence>
<dbReference type="EMBL" id="BAABDM010000001">
    <property type="protein sequence ID" value="GAA4081989.1"/>
    <property type="molecule type" value="Genomic_DNA"/>
</dbReference>
<sequence length="195" mass="21673">MGHLLVVDLEATCWGKAGGPQTVDLMEVIEFGCVVSTWEGDIVESFSQLVRPLERPLLTDFCIKEIPITQSMVNGAPLYADAVARVNERLRGFDFDCWLSWGKYDRQQLASHLERSSIAPTFLSLPHINFRDVYKRHKGSGQEAHAHGALAACGMSWEGLQHRAEADAFNYARLIKHMSGSINEILMSGVTAPDK</sequence>
<dbReference type="CDD" id="cd06133">
    <property type="entry name" value="ERI-1_3'hExo_like"/>
    <property type="match status" value="1"/>
</dbReference>